<evidence type="ECO:0000256" key="6">
    <source>
        <dbReference type="ARBA" id="ARBA00022962"/>
    </source>
</evidence>
<dbReference type="CDD" id="cd03130">
    <property type="entry name" value="GATase1_CobB"/>
    <property type="match status" value="1"/>
</dbReference>
<dbReference type="CDD" id="cd05388">
    <property type="entry name" value="CobB_N"/>
    <property type="match status" value="1"/>
</dbReference>
<keyword evidence="6 7" id="KW-0315">Glutamine amidotransferase</keyword>
<dbReference type="InterPro" id="IPR004484">
    <property type="entry name" value="CbiA/CobB_synth"/>
</dbReference>
<comment type="catalytic activity">
    <reaction evidence="7">
        <text>cob(II)yrinate + 2 L-glutamine + 2 ATP + 2 H2O = cob(II)yrinate a,c diamide + 2 L-glutamate + 2 ADP + 2 phosphate + 2 H(+)</text>
        <dbReference type="Rhea" id="RHEA:26289"/>
        <dbReference type="ChEBI" id="CHEBI:15377"/>
        <dbReference type="ChEBI" id="CHEBI:15378"/>
        <dbReference type="ChEBI" id="CHEBI:29985"/>
        <dbReference type="ChEBI" id="CHEBI:30616"/>
        <dbReference type="ChEBI" id="CHEBI:43474"/>
        <dbReference type="ChEBI" id="CHEBI:58359"/>
        <dbReference type="ChEBI" id="CHEBI:58537"/>
        <dbReference type="ChEBI" id="CHEBI:58894"/>
        <dbReference type="ChEBI" id="CHEBI:456216"/>
        <dbReference type="EC" id="6.3.5.11"/>
    </reaction>
</comment>
<dbReference type="Proteomes" id="UP000437131">
    <property type="component" value="Unassembled WGS sequence"/>
</dbReference>
<evidence type="ECO:0000256" key="4">
    <source>
        <dbReference type="ARBA" id="ARBA00022840"/>
    </source>
</evidence>
<comment type="cofactor">
    <cofactor evidence="1 7">
        <name>Mg(2+)</name>
        <dbReference type="ChEBI" id="CHEBI:18420"/>
    </cofactor>
</comment>
<dbReference type="InterPro" id="IPR029062">
    <property type="entry name" value="Class_I_gatase-like"/>
</dbReference>
<accession>A0A844GN92</accession>
<dbReference type="NCBIfam" id="TIGR00379">
    <property type="entry name" value="cobB"/>
    <property type="match status" value="1"/>
</dbReference>
<comment type="miscellaneous">
    <text evidence="7">The a and c carboxylates of cobyrinate are activated for nucleophilic attack via formation of a phosphorylated intermediate by ATP. CbiA catalyzes first the amidation of the c-carboxylate, and then that of the a-carboxylate.</text>
</comment>
<dbReference type="PROSITE" id="PS51274">
    <property type="entry name" value="GATASE_COBBQ"/>
    <property type="match status" value="1"/>
</dbReference>
<organism evidence="10 11">
    <name type="scientific">Cyanobacterium aponinum 0216</name>
    <dbReference type="NCBI Taxonomy" id="2676140"/>
    <lineage>
        <taxon>Bacteria</taxon>
        <taxon>Bacillati</taxon>
        <taxon>Cyanobacteriota</taxon>
        <taxon>Cyanophyceae</taxon>
        <taxon>Oscillatoriophycideae</taxon>
        <taxon>Chroococcales</taxon>
        <taxon>Geminocystaceae</taxon>
        <taxon>Cyanobacterium</taxon>
    </lineage>
</organism>
<dbReference type="InterPro" id="IPR011698">
    <property type="entry name" value="GATase_3"/>
</dbReference>
<comment type="pathway">
    <text evidence="7">Cofactor biosynthesis; adenosylcobalamin biosynthesis; cob(II)yrinate a,c-diamide from sirohydrochlorin (anaerobic route): step 10/10.</text>
</comment>
<protein>
    <recommendedName>
        <fullName evidence="7">Cobyrinate a,c-diamide synthase</fullName>
        <ecNumber evidence="7">6.3.5.11</ecNumber>
    </recommendedName>
    <alternativeName>
        <fullName evidence="7">Cobyrinic acid a,c-diamide synthetase</fullName>
    </alternativeName>
</protein>
<keyword evidence="7" id="KW-0169">Cobalamin biosynthesis</keyword>
<dbReference type="InterPro" id="IPR027417">
    <property type="entry name" value="P-loop_NTPase"/>
</dbReference>
<proteinExistence type="inferred from homology"/>
<evidence type="ECO:0000256" key="5">
    <source>
        <dbReference type="ARBA" id="ARBA00022842"/>
    </source>
</evidence>
<name>A0A844GN92_9CHRO</name>
<evidence type="ECO:0000256" key="7">
    <source>
        <dbReference type="HAMAP-Rule" id="MF_00027"/>
    </source>
</evidence>
<dbReference type="Pfam" id="PF01656">
    <property type="entry name" value="CbiA"/>
    <property type="match status" value="1"/>
</dbReference>
<evidence type="ECO:0000256" key="1">
    <source>
        <dbReference type="ARBA" id="ARBA00001946"/>
    </source>
</evidence>
<feature type="active site" description="Nucleophile" evidence="7">
    <location>
        <position position="331"/>
    </location>
</feature>
<evidence type="ECO:0000256" key="2">
    <source>
        <dbReference type="ARBA" id="ARBA00022598"/>
    </source>
</evidence>
<keyword evidence="4 7" id="KW-0067">ATP-binding</keyword>
<dbReference type="EMBL" id="WMIA01000002">
    <property type="protein sequence ID" value="MTF37947.1"/>
    <property type="molecule type" value="Genomic_DNA"/>
</dbReference>
<dbReference type="EC" id="6.3.5.11" evidence="7"/>
<dbReference type="SUPFAM" id="SSF52317">
    <property type="entry name" value="Class I glutamine amidotransferase-like"/>
    <property type="match status" value="1"/>
</dbReference>
<dbReference type="SUPFAM" id="SSF52540">
    <property type="entry name" value="P-loop containing nucleoside triphosphate hydrolases"/>
    <property type="match status" value="1"/>
</dbReference>
<dbReference type="PANTHER" id="PTHR43873">
    <property type="entry name" value="COBYRINATE A,C-DIAMIDE SYNTHASE"/>
    <property type="match status" value="1"/>
</dbReference>
<keyword evidence="3 7" id="KW-0547">Nucleotide-binding</keyword>
<comment type="function">
    <text evidence="7">Catalyzes the ATP-dependent amidation of the two carboxylate groups at positions a and c of cobyrinate, using either L-glutamine or ammonia as the nitrogen source.</text>
</comment>
<dbReference type="Pfam" id="PF07685">
    <property type="entry name" value="GATase_3"/>
    <property type="match status" value="1"/>
</dbReference>
<dbReference type="GO" id="GO:0005524">
    <property type="term" value="F:ATP binding"/>
    <property type="evidence" value="ECO:0007669"/>
    <property type="project" value="UniProtKB-UniRule"/>
</dbReference>
<dbReference type="Gene3D" id="3.40.50.300">
    <property type="entry name" value="P-loop containing nucleotide triphosphate hydrolases"/>
    <property type="match status" value="1"/>
</dbReference>
<dbReference type="Gene3D" id="3.40.50.880">
    <property type="match status" value="1"/>
</dbReference>
<dbReference type="HAMAP" id="MF_00027">
    <property type="entry name" value="CobB_CbiA"/>
    <property type="match status" value="1"/>
</dbReference>
<dbReference type="GO" id="GO:0042242">
    <property type="term" value="F:cobyrinic acid a,c-diamide synthase activity"/>
    <property type="evidence" value="ECO:0007669"/>
    <property type="project" value="UniProtKB-UniRule"/>
</dbReference>
<dbReference type="RefSeq" id="WP_155082790.1">
    <property type="nucleotide sequence ID" value="NZ_WMIA01000002.1"/>
</dbReference>
<reference evidence="10 11" key="1">
    <citation type="submission" date="2019-11" db="EMBL/GenBank/DDBJ databases">
        <title>Isolation of a new High Light Tolerant Cyanobacteria.</title>
        <authorList>
            <person name="Dobson Z."/>
            <person name="Vaughn N."/>
            <person name="Vaughn M."/>
            <person name="Fromme P."/>
            <person name="Mazor Y."/>
        </authorList>
    </citation>
    <scope>NUCLEOTIDE SEQUENCE [LARGE SCALE GENOMIC DNA]</scope>
    <source>
        <strain evidence="10 11">0216</strain>
    </source>
</reference>
<comment type="similarity">
    <text evidence="7">Belongs to the CobB/CbiA family.</text>
</comment>
<evidence type="ECO:0000259" key="8">
    <source>
        <dbReference type="Pfam" id="PF01656"/>
    </source>
</evidence>
<dbReference type="InterPro" id="IPR002586">
    <property type="entry name" value="CobQ/CobB/MinD/ParA_Nub-bd_dom"/>
</dbReference>
<gene>
    <name evidence="7" type="primary">cbiA</name>
    <name evidence="10" type="ORF">GGC33_03290</name>
</gene>
<evidence type="ECO:0000256" key="3">
    <source>
        <dbReference type="ARBA" id="ARBA00022741"/>
    </source>
</evidence>
<dbReference type="AlphaFoldDB" id="A0A844GN92"/>
<evidence type="ECO:0000313" key="11">
    <source>
        <dbReference type="Proteomes" id="UP000437131"/>
    </source>
</evidence>
<feature type="site" description="Increases nucleophilicity of active site Cys" evidence="7">
    <location>
        <position position="441"/>
    </location>
</feature>
<dbReference type="PANTHER" id="PTHR43873:SF1">
    <property type="entry name" value="COBYRINATE A,C-DIAMIDE SYNTHASE"/>
    <property type="match status" value="1"/>
</dbReference>
<dbReference type="UniPathway" id="UPA00148">
    <property type="reaction ID" value="UER00231"/>
</dbReference>
<sequence>MGIIIAGERSGVGKTTITLALLSWLTRLGKSIQSFKVGPDYIDPMFHTAITGNGCRNLDPILTSPDYVKWCFDYYTQDKDIAIVEGVMGLFDGVPNSQNAHYGSTAYIAKLLNLSVILTLDCSKISSSISAIASGYINFDPEVKIVGVILNKVASEKHLSLLRIGLEKLNIPIMGVWFKHQKIELPSRHLGLIPTEEVTQHQKIFQQLGELAKQNINWQLLNKYLYSEKSTKKVDYFLGNNYHKYPLKIAIAKDKSFNFYYQDNLDILKYLGIELIEVSPLGDKNLPSDIHGIYLGGGFPEIFALQLSENKSFQMNIKKKIENGIPTYAECGGMMYLSAGIEDFRGDKWEMVGVLPHFTVMSNKLTIGYRQVKTLITNDFININQTLMGHEFHRAVDSFQPIPYQIDKLSAPMLEFQDYYSQKIISYQGWQRYNVFASYLHLHFGKLIPQLETFLQGCLSWRNRAKSKL</sequence>
<feature type="domain" description="CobQ/CobB/MinD/ParA nucleotide binding" evidence="8">
    <location>
        <begin position="3"/>
        <end position="190"/>
    </location>
</feature>
<dbReference type="GO" id="GO:0009236">
    <property type="term" value="P:cobalamin biosynthetic process"/>
    <property type="evidence" value="ECO:0007669"/>
    <property type="project" value="UniProtKB-UniRule"/>
</dbReference>
<feature type="domain" description="CobB/CobQ-like glutamine amidotransferase" evidence="9">
    <location>
        <begin position="248"/>
        <end position="445"/>
    </location>
</feature>
<comment type="domain">
    <text evidence="7">Comprises of two domains. The C-terminal domain contains the binding site for glutamine and catalyzes the hydrolysis of this substrate to glutamate and ammonia. The N-terminal domain is anticipated to bind ATP and cobyrinate and catalyzes the ultimate synthesis of the diamide product. The ammonia produced via the glutaminase domain is probably translocated to the adjacent domain via a molecular tunnel, where it reacts with an activated intermediate.</text>
</comment>
<comment type="caution">
    <text evidence="10">The sequence shown here is derived from an EMBL/GenBank/DDBJ whole genome shotgun (WGS) entry which is preliminary data.</text>
</comment>
<keyword evidence="2 7" id="KW-0436">Ligase</keyword>
<keyword evidence="5 7" id="KW-0460">Magnesium</keyword>
<evidence type="ECO:0000313" key="10">
    <source>
        <dbReference type="EMBL" id="MTF37947.1"/>
    </source>
</evidence>
<evidence type="ECO:0000259" key="9">
    <source>
        <dbReference type="Pfam" id="PF07685"/>
    </source>
</evidence>
<dbReference type="NCBIfam" id="NF002204">
    <property type="entry name" value="PRK01077.1"/>
    <property type="match status" value="1"/>
</dbReference>